<dbReference type="AlphaFoldDB" id="A0A6H1P4R8"/>
<proteinExistence type="predicted"/>
<name>A0A6H1P4R8_PRIMG</name>
<reference evidence="1 2" key="1">
    <citation type="submission" date="2020-04" db="EMBL/GenBank/DDBJ databases">
        <title>Genome-Wide Identification of 5-Methylcytosine Sites in Bacterial Genomes By High-Throughput Sequencing of MspJI Restriction Fragments.</title>
        <authorList>
            <person name="Wu V."/>
        </authorList>
    </citation>
    <scope>NUCLEOTIDE SEQUENCE [LARGE SCALE GENOMIC DNA]</scope>
    <source>
        <strain evidence="1 2">S2</strain>
    </source>
</reference>
<sequence length="146" mass="16884">MNMLKNRFKLIGFLFRQEKEASLQTKMIKVSSGERTTKLTVQVADTQEKRDKGLMFVRKLPKNEGMLFVFSGKTYGGFWMKNTLIPLSIAFLDSDGKILKILDMVPCKEDECPTYDPELSYHYAIEVNLGWFEKNQIKVGDFVKLD</sequence>
<dbReference type="InterPro" id="IPR003795">
    <property type="entry name" value="DUF192"/>
</dbReference>
<accession>A0A6H1P4R8</accession>
<gene>
    <name evidence="1" type="ORF">HFZ78_19315</name>
</gene>
<reference evidence="1 2" key="2">
    <citation type="submission" date="2020-04" db="EMBL/GenBank/DDBJ databases">
        <authorList>
            <person name="Fomenkov A."/>
            <person name="Anton B.P."/>
            <person name="Roberts R.J."/>
        </authorList>
    </citation>
    <scope>NUCLEOTIDE SEQUENCE [LARGE SCALE GENOMIC DNA]</scope>
    <source>
        <strain evidence="1 2">S2</strain>
    </source>
</reference>
<dbReference type="InterPro" id="IPR038695">
    <property type="entry name" value="Saro_0823-like_sf"/>
</dbReference>
<dbReference type="Gene3D" id="2.60.120.1140">
    <property type="entry name" value="Protein of unknown function DUF192"/>
    <property type="match status" value="1"/>
</dbReference>
<evidence type="ECO:0000313" key="2">
    <source>
        <dbReference type="Proteomes" id="UP000501868"/>
    </source>
</evidence>
<dbReference type="Proteomes" id="UP000501868">
    <property type="component" value="Chromosome"/>
</dbReference>
<organism evidence="1 2">
    <name type="scientific">Priestia megaterium</name>
    <name type="common">Bacillus megaterium</name>
    <dbReference type="NCBI Taxonomy" id="1404"/>
    <lineage>
        <taxon>Bacteria</taxon>
        <taxon>Bacillati</taxon>
        <taxon>Bacillota</taxon>
        <taxon>Bacilli</taxon>
        <taxon>Bacillales</taxon>
        <taxon>Bacillaceae</taxon>
        <taxon>Priestia</taxon>
    </lineage>
</organism>
<evidence type="ECO:0000313" key="1">
    <source>
        <dbReference type="EMBL" id="QIZ08594.1"/>
    </source>
</evidence>
<dbReference type="Pfam" id="PF02643">
    <property type="entry name" value="DUF192"/>
    <property type="match status" value="1"/>
</dbReference>
<protein>
    <submittedName>
        <fullName evidence="1">DUF192 domain-containing protein</fullName>
    </submittedName>
</protein>
<dbReference type="PANTHER" id="PTHR37953">
    <property type="entry name" value="UPF0127 PROTEIN MJ1496"/>
    <property type="match status" value="1"/>
</dbReference>
<dbReference type="EMBL" id="CP051128">
    <property type="protein sequence ID" value="QIZ08594.1"/>
    <property type="molecule type" value="Genomic_DNA"/>
</dbReference>
<dbReference type="PANTHER" id="PTHR37953:SF1">
    <property type="entry name" value="UPF0127 PROTEIN MJ1496"/>
    <property type="match status" value="1"/>
</dbReference>